<feature type="signal peptide" evidence="2">
    <location>
        <begin position="1"/>
        <end position="19"/>
    </location>
</feature>
<feature type="chain" id="PRO_5031347665" evidence="2">
    <location>
        <begin position="20"/>
        <end position="121"/>
    </location>
</feature>
<dbReference type="Proteomes" id="UP000522163">
    <property type="component" value="Unassembled WGS sequence"/>
</dbReference>
<feature type="region of interest" description="Disordered" evidence="1">
    <location>
        <begin position="26"/>
        <end position="51"/>
    </location>
</feature>
<feature type="compositionally biased region" description="Low complexity" evidence="1">
    <location>
        <begin position="33"/>
        <end position="44"/>
    </location>
</feature>
<reference evidence="3 4" key="1">
    <citation type="submission" date="2020-08" db="EMBL/GenBank/DDBJ databases">
        <title>Genomic Encyclopedia of Type Strains, Phase IV (KMG-IV): sequencing the most valuable type-strain genomes for metagenomic binning, comparative biology and taxonomic classification.</title>
        <authorList>
            <person name="Goeker M."/>
        </authorList>
    </citation>
    <scope>NUCLEOTIDE SEQUENCE [LARGE SCALE GENOMIC DNA]</scope>
    <source>
        <strain evidence="3 4">DSM 17245</strain>
    </source>
</reference>
<dbReference type="GO" id="GO:0016853">
    <property type="term" value="F:isomerase activity"/>
    <property type="evidence" value="ECO:0007669"/>
    <property type="project" value="UniProtKB-KW"/>
</dbReference>
<evidence type="ECO:0000256" key="2">
    <source>
        <dbReference type="SAM" id="SignalP"/>
    </source>
</evidence>
<protein>
    <submittedName>
        <fullName evidence="3">FKBP-type peptidyl-prolyl cis-trans isomerase</fullName>
    </submittedName>
</protein>
<comment type="caution">
    <text evidence="3">The sequence shown here is derived from an EMBL/GenBank/DDBJ whole genome shotgun (WGS) entry which is preliminary data.</text>
</comment>
<evidence type="ECO:0000313" key="4">
    <source>
        <dbReference type="Proteomes" id="UP000522163"/>
    </source>
</evidence>
<dbReference type="GeneID" id="85015888"/>
<accession>A0A7W9W2W5</accession>
<keyword evidence="2" id="KW-0732">Signal</keyword>
<name>A0A7W9W2W5_9FIRM</name>
<dbReference type="RefSeq" id="WP_183684850.1">
    <property type="nucleotide sequence ID" value="NZ_JACHHH010000016.1"/>
</dbReference>
<dbReference type="PROSITE" id="PS51257">
    <property type="entry name" value="PROKAR_LIPOPROTEIN"/>
    <property type="match status" value="1"/>
</dbReference>
<proteinExistence type="predicted"/>
<evidence type="ECO:0000313" key="3">
    <source>
        <dbReference type="EMBL" id="MBB6042380.1"/>
    </source>
</evidence>
<sequence length="121" mass="12862">MKKTGIVVLALMMSIGLMACGGKETKQSEGVKTESSAAQESAKAGAEKAKDAKEIKGSILEVKDFMFSIKTDDGKEYALNFDKAPEGLSEVKEGDEVTVEYTGELSEVDSFTGTILSVKKA</sequence>
<evidence type="ECO:0000256" key="1">
    <source>
        <dbReference type="SAM" id="MobiDB-lite"/>
    </source>
</evidence>
<dbReference type="AlphaFoldDB" id="A0A7W9W2W5"/>
<dbReference type="EMBL" id="JACHHH010000016">
    <property type="protein sequence ID" value="MBB6042380.1"/>
    <property type="molecule type" value="Genomic_DNA"/>
</dbReference>
<gene>
    <name evidence="3" type="ORF">HNQ46_002379</name>
</gene>
<organism evidence="3 4">
    <name type="scientific">Oribacterium sinus</name>
    <dbReference type="NCBI Taxonomy" id="237576"/>
    <lineage>
        <taxon>Bacteria</taxon>
        <taxon>Bacillati</taxon>
        <taxon>Bacillota</taxon>
        <taxon>Clostridia</taxon>
        <taxon>Lachnospirales</taxon>
        <taxon>Lachnospiraceae</taxon>
        <taxon>Oribacterium</taxon>
    </lineage>
</organism>
<keyword evidence="3" id="KW-0413">Isomerase</keyword>